<accession>A0A8D8TQZ8</accession>
<evidence type="ECO:0000313" key="1">
    <source>
        <dbReference type="EMBL" id="CAG6692424.1"/>
    </source>
</evidence>
<sequence length="101" mass="11227">MTVPFVTFVPSIFSVSSELLAMILNLRFPGRIWSLYTMILSASLRSKLPCTKPGILCSCISPSHIIMRPEWASSVAIRIKYANIRQSTCLKPTSAPGHLYI</sequence>
<name>A0A8D8TQZ8_9HEMI</name>
<protein>
    <submittedName>
        <fullName evidence="1">Uncharacterized protein</fullName>
    </submittedName>
</protein>
<organism evidence="1">
    <name type="scientific">Cacopsylla melanoneura</name>
    <dbReference type="NCBI Taxonomy" id="428564"/>
    <lineage>
        <taxon>Eukaryota</taxon>
        <taxon>Metazoa</taxon>
        <taxon>Ecdysozoa</taxon>
        <taxon>Arthropoda</taxon>
        <taxon>Hexapoda</taxon>
        <taxon>Insecta</taxon>
        <taxon>Pterygota</taxon>
        <taxon>Neoptera</taxon>
        <taxon>Paraneoptera</taxon>
        <taxon>Hemiptera</taxon>
        <taxon>Sternorrhyncha</taxon>
        <taxon>Psylloidea</taxon>
        <taxon>Psyllidae</taxon>
        <taxon>Psyllinae</taxon>
        <taxon>Cacopsylla</taxon>
    </lineage>
</organism>
<dbReference type="AlphaFoldDB" id="A0A8D8TQZ8"/>
<dbReference type="EMBL" id="HBUF01307126">
    <property type="protein sequence ID" value="CAG6692424.1"/>
    <property type="molecule type" value="Transcribed_RNA"/>
</dbReference>
<reference evidence="1" key="1">
    <citation type="submission" date="2021-05" db="EMBL/GenBank/DDBJ databases">
        <authorList>
            <person name="Alioto T."/>
            <person name="Alioto T."/>
            <person name="Gomez Garrido J."/>
        </authorList>
    </citation>
    <scope>NUCLEOTIDE SEQUENCE</scope>
</reference>
<proteinExistence type="predicted"/>